<evidence type="ECO:0000256" key="1">
    <source>
        <dbReference type="ARBA" id="ARBA00004202"/>
    </source>
</evidence>
<dbReference type="PROSITE" id="PS00211">
    <property type="entry name" value="ABC_TRANSPORTER_1"/>
    <property type="match status" value="1"/>
</dbReference>
<dbReference type="InterPro" id="IPR003593">
    <property type="entry name" value="AAA+_ATPase"/>
</dbReference>
<protein>
    <submittedName>
        <fullName evidence="7">ATP-binding cassette domain-containing protein</fullName>
    </submittedName>
</protein>
<dbReference type="InterPro" id="IPR027417">
    <property type="entry name" value="P-loop_NTPase"/>
</dbReference>
<reference evidence="8" key="1">
    <citation type="submission" date="2023-07" db="EMBL/GenBank/DDBJ databases">
        <title>30 novel species of actinomycetes from the DSMZ collection.</title>
        <authorList>
            <person name="Nouioui I."/>
        </authorList>
    </citation>
    <scope>NUCLEOTIDE SEQUENCE [LARGE SCALE GENOMIC DNA]</scope>
    <source>
        <strain evidence="8">DSM 44918</strain>
    </source>
</reference>
<feature type="domain" description="ABC transporter" evidence="6">
    <location>
        <begin position="6"/>
        <end position="259"/>
    </location>
</feature>
<dbReference type="EMBL" id="JAVREM010000003">
    <property type="protein sequence ID" value="MDT0317649.1"/>
    <property type="molecule type" value="Genomic_DNA"/>
</dbReference>
<dbReference type="PANTHER" id="PTHR42711:SF1">
    <property type="entry name" value="ABC-TRANSPORT PROTEIN, ATP-BINDING COMPONENT"/>
    <property type="match status" value="1"/>
</dbReference>
<dbReference type="InterPro" id="IPR003439">
    <property type="entry name" value="ABC_transporter-like_ATP-bd"/>
</dbReference>
<keyword evidence="5" id="KW-0046">Antibiotic resistance</keyword>
<dbReference type="InterPro" id="IPR050763">
    <property type="entry name" value="ABC_transporter_ATP-binding"/>
</dbReference>
<dbReference type="GO" id="GO:0005524">
    <property type="term" value="F:ATP binding"/>
    <property type="evidence" value="ECO:0007669"/>
    <property type="project" value="UniProtKB-KW"/>
</dbReference>
<accession>A0ABU2LJ85</accession>
<dbReference type="Gene3D" id="3.40.50.300">
    <property type="entry name" value="P-loop containing nucleotide triphosphate hydrolases"/>
    <property type="match status" value="1"/>
</dbReference>
<proteinExistence type="predicted"/>
<keyword evidence="8" id="KW-1185">Reference proteome</keyword>
<dbReference type="InterPro" id="IPR017871">
    <property type="entry name" value="ABC_transporter-like_CS"/>
</dbReference>
<keyword evidence="4 7" id="KW-0067">ATP-binding</keyword>
<dbReference type="PROSITE" id="PS50893">
    <property type="entry name" value="ABC_TRANSPORTER_2"/>
    <property type="match status" value="1"/>
</dbReference>
<dbReference type="Pfam" id="PF00005">
    <property type="entry name" value="ABC_tran"/>
    <property type="match status" value="1"/>
</dbReference>
<gene>
    <name evidence="7" type="ORF">RNC47_04750</name>
</gene>
<evidence type="ECO:0000259" key="6">
    <source>
        <dbReference type="PROSITE" id="PS50893"/>
    </source>
</evidence>
<evidence type="ECO:0000256" key="2">
    <source>
        <dbReference type="ARBA" id="ARBA00022448"/>
    </source>
</evidence>
<keyword evidence="3" id="KW-0547">Nucleotide-binding</keyword>
<comment type="caution">
    <text evidence="7">The sequence shown here is derived from an EMBL/GenBank/DDBJ whole genome shotgun (WGS) entry which is preliminary data.</text>
</comment>
<sequence length="344" mass="37160">MNHGMIEAQELTKVFRVRATRPGLWGAVRGLFTGETTEVRALDGVSFRVPAGERTAYLGVNGAGKSTTIKILAGVLTPGSGRCLVAGREPRQDRYAHARAIGVVFGHRTQLWWDLPVADSFRILARLHDLPPAVAQANLRLFDELLDLGELADRPVRTLSLGQRMRAEVAAALFHDPAVLLLDEPTIGLDLLLKEAVHELVNRVAAERGTTVLLTSHDVADISAICEHVVVVDAGRVVHTGRLHDLLRQAPTRTVRFEYAADADLDAEPLARLLELELGGPAAVTVAGRRRVTVQGPPELVTPQRVLAAASALVAVTDLVAPEPTLGEVLRALYVAPELSRGRR</sequence>
<dbReference type="SUPFAM" id="SSF52540">
    <property type="entry name" value="P-loop containing nucleoside triphosphate hydrolases"/>
    <property type="match status" value="1"/>
</dbReference>
<evidence type="ECO:0000256" key="4">
    <source>
        <dbReference type="ARBA" id="ARBA00022840"/>
    </source>
</evidence>
<evidence type="ECO:0000313" key="8">
    <source>
        <dbReference type="Proteomes" id="UP001183420"/>
    </source>
</evidence>
<name>A0ABU2LJ85_9ACTN</name>
<evidence type="ECO:0000256" key="3">
    <source>
        <dbReference type="ARBA" id="ARBA00022741"/>
    </source>
</evidence>
<dbReference type="RefSeq" id="WP_311595762.1">
    <property type="nucleotide sequence ID" value="NZ_JAVREM010000003.1"/>
</dbReference>
<dbReference type="SMART" id="SM00382">
    <property type="entry name" value="AAA"/>
    <property type="match status" value="1"/>
</dbReference>
<dbReference type="PANTHER" id="PTHR42711">
    <property type="entry name" value="ABC TRANSPORTER ATP-BINDING PROTEIN"/>
    <property type="match status" value="1"/>
</dbReference>
<keyword evidence="2" id="KW-0813">Transport</keyword>
<comment type="subcellular location">
    <subcellularLocation>
        <location evidence="1">Cell membrane</location>
        <topology evidence="1">Peripheral membrane protein</topology>
    </subcellularLocation>
</comment>
<evidence type="ECO:0000313" key="7">
    <source>
        <dbReference type="EMBL" id="MDT0317649.1"/>
    </source>
</evidence>
<dbReference type="Proteomes" id="UP001183420">
    <property type="component" value="Unassembled WGS sequence"/>
</dbReference>
<evidence type="ECO:0000256" key="5">
    <source>
        <dbReference type="ARBA" id="ARBA00023251"/>
    </source>
</evidence>
<organism evidence="7 8">
    <name type="scientific">Streptomyces millisiae</name>
    <dbReference type="NCBI Taxonomy" id="3075542"/>
    <lineage>
        <taxon>Bacteria</taxon>
        <taxon>Bacillati</taxon>
        <taxon>Actinomycetota</taxon>
        <taxon>Actinomycetes</taxon>
        <taxon>Kitasatosporales</taxon>
        <taxon>Streptomycetaceae</taxon>
        <taxon>Streptomyces</taxon>
    </lineage>
</organism>